<feature type="compositionally biased region" description="Basic and acidic residues" evidence="1">
    <location>
        <begin position="77"/>
        <end position="93"/>
    </location>
</feature>
<keyword evidence="3" id="KW-1185">Reference proteome</keyword>
<reference evidence="2 3" key="1">
    <citation type="submission" date="2023-10" db="EMBL/GenBank/DDBJ databases">
        <title>Chromosome-scale genome assembly provides insights into flower coloration mechanisms of Canna indica.</title>
        <authorList>
            <person name="Li C."/>
        </authorList>
    </citation>
    <scope>NUCLEOTIDE SEQUENCE [LARGE SCALE GENOMIC DNA]</scope>
    <source>
        <tissue evidence="2">Flower</tissue>
    </source>
</reference>
<evidence type="ECO:0000256" key="1">
    <source>
        <dbReference type="SAM" id="MobiDB-lite"/>
    </source>
</evidence>
<evidence type="ECO:0000313" key="3">
    <source>
        <dbReference type="Proteomes" id="UP001327560"/>
    </source>
</evidence>
<proteinExistence type="predicted"/>
<organism evidence="2 3">
    <name type="scientific">Canna indica</name>
    <name type="common">Indian-shot</name>
    <dbReference type="NCBI Taxonomy" id="4628"/>
    <lineage>
        <taxon>Eukaryota</taxon>
        <taxon>Viridiplantae</taxon>
        <taxon>Streptophyta</taxon>
        <taxon>Embryophyta</taxon>
        <taxon>Tracheophyta</taxon>
        <taxon>Spermatophyta</taxon>
        <taxon>Magnoliopsida</taxon>
        <taxon>Liliopsida</taxon>
        <taxon>Zingiberales</taxon>
        <taxon>Cannaceae</taxon>
        <taxon>Canna</taxon>
    </lineage>
</organism>
<accession>A0AAQ3KWF1</accession>
<evidence type="ECO:0000313" key="2">
    <source>
        <dbReference type="EMBL" id="WOL14318.1"/>
    </source>
</evidence>
<feature type="compositionally biased region" description="Acidic residues" evidence="1">
    <location>
        <begin position="135"/>
        <end position="148"/>
    </location>
</feature>
<gene>
    <name evidence="2" type="ORF">Cni_G23098</name>
</gene>
<dbReference type="AlphaFoldDB" id="A0AAQ3KWF1"/>
<protein>
    <submittedName>
        <fullName evidence="2">Uncharacterized protein</fullName>
    </submittedName>
</protein>
<feature type="region of interest" description="Disordered" evidence="1">
    <location>
        <begin position="77"/>
        <end position="148"/>
    </location>
</feature>
<name>A0AAQ3KWF1_9LILI</name>
<dbReference type="EMBL" id="CP136896">
    <property type="protein sequence ID" value="WOL14318.1"/>
    <property type="molecule type" value="Genomic_DNA"/>
</dbReference>
<feature type="compositionally biased region" description="Basic and acidic residues" evidence="1">
    <location>
        <begin position="103"/>
        <end position="121"/>
    </location>
</feature>
<dbReference type="Proteomes" id="UP001327560">
    <property type="component" value="Chromosome 7"/>
</dbReference>
<sequence length="148" mass="16160">MEVSHQVFFSFKARRTNPCQLRQAAAEEMHLLEGGLLLHPSLPLRSHLLLQRGVPSRRPAAEELQLPAVQVLRRAAVREGDGGGGGEHEKLRGGEAGVQGEVADGRHPDAEVRGGRGGHDAAEEEEPDGVHQEEECREEEEAWAEPSQ</sequence>